<evidence type="ECO:0000313" key="8">
    <source>
        <dbReference type="Proteomes" id="UP000054858"/>
    </source>
</evidence>
<dbReference type="GO" id="GO:0042619">
    <property type="term" value="P:poly-hydroxybutyrate biosynthetic process"/>
    <property type="evidence" value="ECO:0007669"/>
    <property type="project" value="InterPro"/>
</dbReference>
<dbReference type="PATRIC" id="fig|29423.5.peg.444"/>
<feature type="domain" description="Poly-beta-hydroxybutyrate polymerase N-terminal" evidence="6">
    <location>
        <begin position="91"/>
        <end position="263"/>
    </location>
</feature>
<dbReference type="InterPro" id="IPR000073">
    <property type="entry name" value="AB_hydrolase_1"/>
</dbReference>
<keyword evidence="4" id="KW-0012">Acyltransferase</keyword>
<dbReference type="PANTHER" id="PTHR36837">
    <property type="entry name" value="POLY(3-HYDROXYALKANOATE) POLYMERASE SUBUNIT PHAC"/>
    <property type="match status" value="1"/>
</dbReference>
<evidence type="ECO:0000256" key="1">
    <source>
        <dbReference type="ARBA" id="ARBA00004496"/>
    </source>
</evidence>
<gene>
    <name evidence="7" type="ORF">Loak_0429</name>
</gene>
<dbReference type="InterPro" id="IPR010941">
    <property type="entry name" value="PhaC_N"/>
</dbReference>
<organism evidence="7 8">
    <name type="scientific">Legionella oakridgensis</name>
    <dbReference type="NCBI Taxonomy" id="29423"/>
    <lineage>
        <taxon>Bacteria</taxon>
        <taxon>Pseudomonadati</taxon>
        <taxon>Pseudomonadota</taxon>
        <taxon>Gammaproteobacteria</taxon>
        <taxon>Legionellales</taxon>
        <taxon>Legionellaceae</taxon>
        <taxon>Legionella</taxon>
    </lineage>
</organism>
<evidence type="ECO:0000259" key="6">
    <source>
        <dbReference type="Pfam" id="PF07167"/>
    </source>
</evidence>
<dbReference type="Pfam" id="PF00561">
    <property type="entry name" value="Abhydrolase_1"/>
    <property type="match status" value="1"/>
</dbReference>
<proteinExistence type="predicted"/>
<dbReference type="InterPro" id="IPR051321">
    <property type="entry name" value="PHA/PHB_synthase"/>
</dbReference>
<dbReference type="GO" id="GO:0016746">
    <property type="term" value="F:acyltransferase activity"/>
    <property type="evidence" value="ECO:0007669"/>
    <property type="project" value="UniProtKB-KW"/>
</dbReference>
<dbReference type="PANTHER" id="PTHR36837:SF5">
    <property type="entry name" value="POLY-3-HYDROXYBUTYRATE SYNTHASE"/>
    <property type="match status" value="1"/>
</dbReference>
<keyword evidence="3" id="KW-0808">Transferase</keyword>
<evidence type="ECO:0000256" key="2">
    <source>
        <dbReference type="ARBA" id="ARBA00022490"/>
    </source>
</evidence>
<dbReference type="InterPro" id="IPR010963">
    <property type="entry name" value="PHA_synth_I"/>
</dbReference>
<dbReference type="SUPFAM" id="SSF53474">
    <property type="entry name" value="alpha/beta-Hydrolases"/>
    <property type="match status" value="1"/>
</dbReference>
<dbReference type="GO" id="GO:0005737">
    <property type="term" value="C:cytoplasm"/>
    <property type="evidence" value="ECO:0007669"/>
    <property type="project" value="UniProtKB-SubCell"/>
</dbReference>
<dbReference type="AlphaFoldDB" id="A0A0W0XGZ5"/>
<dbReference type="Proteomes" id="UP000054858">
    <property type="component" value="Unassembled WGS sequence"/>
</dbReference>
<dbReference type="EMBL" id="LNYP01000006">
    <property type="protein sequence ID" value="KTD43879.1"/>
    <property type="molecule type" value="Genomic_DNA"/>
</dbReference>
<dbReference type="Pfam" id="PF07167">
    <property type="entry name" value="PhaC_N"/>
    <property type="match status" value="1"/>
</dbReference>
<accession>A0A0W0XGZ5</accession>
<comment type="subcellular location">
    <subcellularLocation>
        <location evidence="1">Cytoplasm</location>
    </subcellularLocation>
</comment>
<reference evidence="7 8" key="1">
    <citation type="submission" date="2015-11" db="EMBL/GenBank/DDBJ databases">
        <title>Genomic analysis of 38 Legionella species identifies large and diverse effector repertoires.</title>
        <authorList>
            <person name="Burstein D."/>
            <person name="Amaro F."/>
            <person name="Zusman T."/>
            <person name="Lifshitz Z."/>
            <person name="Cohen O."/>
            <person name="Gilbert J.A."/>
            <person name="Pupko T."/>
            <person name="Shuman H.A."/>
            <person name="Segal G."/>
        </authorList>
    </citation>
    <scope>NUCLEOTIDE SEQUENCE [LARGE SCALE GENOMIC DNA]</scope>
    <source>
        <strain evidence="7 8">Oak Ridge-10</strain>
    </source>
</reference>
<evidence type="ECO:0000256" key="4">
    <source>
        <dbReference type="ARBA" id="ARBA00023315"/>
    </source>
</evidence>
<comment type="caution">
    <text evidence="7">The sequence shown here is derived from an EMBL/GenBank/DDBJ whole genome shotgun (WGS) entry which is preliminary data.</text>
</comment>
<keyword evidence="2" id="KW-0963">Cytoplasm</keyword>
<dbReference type="Gene3D" id="3.40.50.1820">
    <property type="entry name" value="alpha/beta hydrolase"/>
    <property type="match status" value="1"/>
</dbReference>
<protein>
    <submittedName>
        <fullName evidence="7">Poly-beta-hydroxybutyrate polymerase</fullName>
    </submittedName>
</protein>
<evidence type="ECO:0000313" key="7">
    <source>
        <dbReference type="EMBL" id="KTD43879.1"/>
    </source>
</evidence>
<name>A0A0W0XGZ5_9GAMM</name>
<sequence>MYQEIEISKTMRSIAEKGLRLLASIQEQPTQLPMFMEKFMELSGDFQAMLAALLKNPEKLWQMQIAYWQDALGLLQEQLKYWLEGKAMPIEDKRFLSEEWVNNPFFNLLSQQYLLANEHLNSLLEHLDYGDKRLAKRVQFFARQYLDALSPDNFLQTNPQIIAETIQSHGKNLLYGLDNFLTDIEAGSARLIMKMTDMEAFKVGVNLAITPGKVIFRNELMELIQYTPQTQKVKSVPLLIIPPWINKYYILDLSPQNSLIRWLVSQGITVFVISWINPNSNYANKGLYEYLNEGPMTAIQIIQEQLQVKQVNALGFCIGGTLLALLLAYYKAHKQTPVRSATFLAAMIDFSDPGDISVFIDENQIAKLEEKMNAKGYLEGHFMASAFNSLRATDLIWSFFIKHYLRGQTPVPFDILYWNADSTNMPAKMHSQYLRWMYLHNDLIKPGKIHLNHTPLDVSKINIPTFFISTKKDHIAPWKTTYIGFQTMQGKKNFLLGGSGHIAGIIIPPGSEKYGFYRNNSVAATAEDWLANASHHPGSWWPEWLEWLKKESGRLINAPDITQLPYKPLMDAPGSYVYMNSKTTEDAKASSTPA</sequence>
<feature type="domain" description="AB hydrolase-1" evidence="5">
    <location>
        <begin position="266"/>
        <end position="503"/>
    </location>
</feature>
<dbReference type="InterPro" id="IPR029058">
    <property type="entry name" value="AB_hydrolase_fold"/>
</dbReference>
<evidence type="ECO:0000256" key="3">
    <source>
        <dbReference type="ARBA" id="ARBA00022679"/>
    </source>
</evidence>
<dbReference type="NCBIfam" id="TIGR01838">
    <property type="entry name" value="PHA_synth_I"/>
    <property type="match status" value="1"/>
</dbReference>
<evidence type="ECO:0000259" key="5">
    <source>
        <dbReference type="Pfam" id="PF00561"/>
    </source>
</evidence>